<dbReference type="PROSITE" id="PS50039">
    <property type="entry name" value="FORK_HEAD_3"/>
    <property type="match status" value="1"/>
</dbReference>
<feature type="compositionally biased region" description="Polar residues" evidence="3">
    <location>
        <begin position="313"/>
        <end position="322"/>
    </location>
</feature>
<evidence type="ECO:0000259" key="4">
    <source>
        <dbReference type="PROSITE" id="PS50039"/>
    </source>
</evidence>
<feature type="region of interest" description="Disordered" evidence="3">
    <location>
        <begin position="313"/>
        <end position="336"/>
    </location>
</feature>
<evidence type="ECO:0000313" key="6">
    <source>
        <dbReference type="Proteomes" id="UP000192578"/>
    </source>
</evidence>
<feature type="region of interest" description="Disordered" evidence="3">
    <location>
        <begin position="75"/>
        <end position="103"/>
    </location>
</feature>
<dbReference type="OrthoDB" id="5954824at2759"/>
<keyword evidence="6" id="KW-1185">Reference proteome</keyword>
<dbReference type="Proteomes" id="UP000192578">
    <property type="component" value="Unassembled WGS sequence"/>
</dbReference>
<comment type="subcellular location">
    <subcellularLocation>
        <location evidence="2">Nucleus</location>
    </subcellularLocation>
</comment>
<evidence type="ECO:0000256" key="2">
    <source>
        <dbReference type="PROSITE-ProRule" id="PRU00089"/>
    </source>
</evidence>
<feature type="compositionally biased region" description="Basic and acidic residues" evidence="3">
    <location>
        <begin position="172"/>
        <end position="193"/>
    </location>
</feature>
<reference evidence="6" key="1">
    <citation type="submission" date="2017-01" db="EMBL/GenBank/DDBJ databases">
        <title>Comparative genomics of anhydrobiosis in the tardigrade Hypsibius dujardini.</title>
        <authorList>
            <person name="Yoshida Y."/>
            <person name="Koutsovoulos G."/>
            <person name="Laetsch D."/>
            <person name="Stevens L."/>
            <person name="Kumar S."/>
            <person name="Horikawa D."/>
            <person name="Ishino K."/>
            <person name="Komine S."/>
            <person name="Tomita M."/>
            <person name="Blaxter M."/>
            <person name="Arakawa K."/>
        </authorList>
    </citation>
    <scope>NUCLEOTIDE SEQUENCE [LARGE SCALE GENOMIC DNA]</scope>
    <source>
        <strain evidence="6">Z151</strain>
    </source>
</reference>
<protein>
    <recommendedName>
        <fullName evidence="4">Fork-head domain-containing protein</fullName>
    </recommendedName>
</protein>
<feature type="domain" description="Fork-head" evidence="4">
    <location>
        <begin position="107"/>
        <end position="165"/>
    </location>
</feature>
<keyword evidence="2" id="KW-0539">Nucleus</keyword>
<name>A0A1W0WXH9_HYPEX</name>
<dbReference type="GO" id="GO:0005634">
    <property type="term" value="C:nucleus"/>
    <property type="evidence" value="ECO:0007669"/>
    <property type="project" value="UniProtKB-SubCell"/>
</dbReference>
<feature type="compositionally biased region" description="Low complexity" evidence="3">
    <location>
        <begin position="194"/>
        <end position="204"/>
    </location>
</feature>
<gene>
    <name evidence="5" type="ORF">BV898_06188</name>
</gene>
<dbReference type="PROSITE" id="PS00658">
    <property type="entry name" value="FORK_HEAD_2"/>
    <property type="match status" value="1"/>
</dbReference>
<evidence type="ECO:0000256" key="1">
    <source>
        <dbReference type="ARBA" id="ARBA00023125"/>
    </source>
</evidence>
<dbReference type="Gene3D" id="1.10.10.10">
    <property type="entry name" value="Winged helix-like DNA-binding domain superfamily/Winged helix DNA-binding domain"/>
    <property type="match status" value="1"/>
</dbReference>
<organism evidence="5 6">
    <name type="scientific">Hypsibius exemplaris</name>
    <name type="common">Freshwater tardigrade</name>
    <dbReference type="NCBI Taxonomy" id="2072580"/>
    <lineage>
        <taxon>Eukaryota</taxon>
        <taxon>Metazoa</taxon>
        <taxon>Ecdysozoa</taxon>
        <taxon>Tardigrada</taxon>
        <taxon>Eutardigrada</taxon>
        <taxon>Parachela</taxon>
        <taxon>Hypsibioidea</taxon>
        <taxon>Hypsibiidae</taxon>
        <taxon>Hypsibius</taxon>
    </lineage>
</organism>
<feature type="compositionally biased region" description="Basic and acidic residues" evidence="3">
    <location>
        <begin position="88"/>
        <end position="101"/>
    </location>
</feature>
<feature type="DNA-binding region" description="Fork-head" evidence="2">
    <location>
        <begin position="107"/>
        <end position="165"/>
    </location>
</feature>
<dbReference type="EMBL" id="MTYJ01000035">
    <property type="protein sequence ID" value="OQV19921.1"/>
    <property type="molecule type" value="Genomic_DNA"/>
</dbReference>
<sequence length="336" mass="36312">MSGDPTAGYSPYGREAYRRMVAGYSGSSGSFYGASSNGFGHYSGNSAGLMASMGSSSNTAPHSMMLNNRDMVKPPYPTSRSSPGHQYGAREKDHPQRDLPVHHRPVPLLPENKQGWQNSIRHNCPSTSASSKCRATTKSRQGLVLDLDPDSASMFENGSFLRREIKLEESKNKSRIKKEKDEVAVRQEDEHSRSSTPSSPRVPRCIPPCRSGGRLWGRAFGDLVARLRRGCYPELDIQTSGSRVVYPVSSWYQSQLGAAASTNNNSAGYDAYYNHNQSSGVGNGGGGVGGAGMVPNNTMQSYYQSLQTASQLYGAQQWSTRDAPSPPSPSASPSRA</sequence>
<dbReference type="InterPro" id="IPR030456">
    <property type="entry name" value="TF_fork_head_CS_2"/>
</dbReference>
<dbReference type="InterPro" id="IPR001766">
    <property type="entry name" value="Fork_head_dom"/>
</dbReference>
<feature type="region of interest" description="Disordered" evidence="3">
    <location>
        <begin position="172"/>
        <end position="206"/>
    </location>
</feature>
<evidence type="ECO:0000256" key="3">
    <source>
        <dbReference type="SAM" id="MobiDB-lite"/>
    </source>
</evidence>
<proteinExistence type="predicted"/>
<dbReference type="AlphaFoldDB" id="A0A1W0WXH9"/>
<dbReference type="GO" id="GO:0003700">
    <property type="term" value="F:DNA-binding transcription factor activity"/>
    <property type="evidence" value="ECO:0007669"/>
    <property type="project" value="InterPro"/>
</dbReference>
<evidence type="ECO:0000313" key="5">
    <source>
        <dbReference type="EMBL" id="OQV19921.1"/>
    </source>
</evidence>
<dbReference type="InterPro" id="IPR036388">
    <property type="entry name" value="WH-like_DNA-bd_sf"/>
</dbReference>
<comment type="caution">
    <text evidence="5">The sequence shown here is derived from an EMBL/GenBank/DDBJ whole genome shotgun (WGS) entry which is preliminary data.</text>
</comment>
<keyword evidence="1 2" id="KW-0238">DNA-binding</keyword>
<dbReference type="GO" id="GO:0043565">
    <property type="term" value="F:sequence-specific DNA binding"/>
    <property type="evidence" value="ECO:0007669"/>
    <property type="project" value="InterPro"/>
</dbReference>
<accession>A0A1W0WXH9</accession>